<dbReference type="EMBL" id="LYPB01000092">
    <property type="protein sequence ID" value="OAS13603.1"/>
    <property type="molecule type" value="Genomic_DNA"/>
</dbReference>
<dbReference type="RefSeq" id="WP_068670640.1">
    <property type="nucleotide sequence ID" value="NZ_LYPB01000092.1"/>
</dbReference>
<reference evidence="2 3" key="1">
    <citation type="submission" date="2016-05" db="EMBL/GenBank/DDBJ databases">
        <title>Paenibacillus sp. 1ZS3-15 nov., isolated from the rhizosphere soil.</title>
        <authorList>
            <person name="Zhang X.X."/>
            <person name="Zhang J."/>
        </authorList>
    </citation>
    <scope>NUCLEOTIDE SEQUENCE [LARGE SCALE GENOMIC DNA]</scope>
    <source>
        <strain evidence="2 3">1ZS3-15</strain>
    </source>
</reference>
<gene>
    <name evidence="2" type="ORF">A8708_24410</name>
</gene>
<accession>A0A197ZXZ5</accession>
<organism evidence="2 3">
    <name type="scientific">Paenibacillus oryzisoli</name>
    <dbReference type="NCBI Taxonomy" id="1850517"/>
    <lineage>
        <taxon>Bacteria</taxon>
        <taxon>Bacillati</taxon>
        <taxon>Bacillota</taxon>
        <taxon>Bacilli</taxon>
        <taxon>Bacillales</taxon>
        <taxon>Paenibacillaceae</taxon>
        <taxon>Paenibacillus</taxon>
    </lineage>
</organism>
<evidence type="ECO:0000256" key="1">
    <source>
        <dbReference type="SAM" id="SignalP"/>
    </source>
</evidence>
<sequence length="417" mass="46160">MKLSKKSITVLSFSVGACLFVSTAFADALLGSGYDRLKDSVKNTASVMESGLSNYSIETMYTLKNNDQILLQSSIFQKMDTTNQVKENNEVTKNAKGETSTRYTYVDKKQTIDKNESDNTYYVFENSTDMNPDRKGPADFRNPFKEKGASEVEKIVDAVVGSLKDNVQVEEGTDGGKVYSGSLSETQVPALVNAVSSFGIKQMLDSERDLPEIESDIFVKKVVGTASESKAGYLENLMGEVTLSGKDKNGVQHDLNLNVIFKLSEIGSTKITKPDLTTAKVEKVSRNSGFSPKYVGTYKNDIIMDKDGKFVKIGERTVSITSVDGDKVAGTYAETVKAGYESEYPNKDAFSFEYNMSTTPMFTYTDSKGEKKQGMIHPNMAGKIYVDMNLEVSDKNAYKQSNTMKPYYDGEFIRVFE</sequence>
<dbReference type="PROSITE" id="PS51257">
    <property type="entry name" value="PROKAR_LIPOPROTEIN"/>
    <property type="match status" value="1"/>
</dbReference>
<dbReference type="AlphaFoldDB" id="A0A197ZXZ5"/>
<dbReference type="Proteomes" id="UP000078454">
    <property type="component" value="Unassembled WGS sequence"/>
</dbReference>
<dbReference type="STRING" id="1850517.A8708_24410"/>
<protein>
    <submittedName>
        <fullName evidence="2">Uncharacterized protein</fullName>
    </submittedName>
</protein>
<proteinExistence type="predicted"/>
<comment type="caution">
    <text evidence="2">The sequence shown here is derived from an EMBL/GenBank/DDBJ whole genome shotgun (WGS) entry which is preliminary data.</text>
</comment>
<name>A0A197ZXZ5_9BACL</name>
<evidence type="ECO:0000313" key="3">
    <source>
        <dbReference type="Proteomes" id="UP000078454"/>
    </source>
</evidence>
<dbReference type="OrthoDB" id="2518519at2"/>
<evidence type="ECO:0000313" key="2">
    <source>
        <dbReference type="EMBL" id="OAS13603.1"/>
    </source>
</evidence>
<feature type="signal peptide" evidence="1">
    <location>
        <begin position="1"/>
        <end position="26"/>
    </location>
</feature>
<feature type="chain" id="PRO_5008277609" evidence="1">
    <location>
        <begin position="27"/>
        <end position="417"/>
    </location>
</feature>
<keyword evidence="3" id="KW-1185">Reference proteome</keyword>
<keyword evidence="1" id="KW-0732">Signal</keyword>